<comment type="caution">
    <text evidence="7">The sequence shown here is derived from an EMBL/GenBank/DDBJ whole genome shotgun (WGS) entry which is preliminary data.</text>
</comment>
<name>A0ABT7STA8_9GAMM</name>
<accession>A0ABT7STA8</accession>
<dbReference type="PROSITE" id="PS51435">
    <property type="entry name" value="AP_NUCLEASE_F1_4"/>
    <property type="match status" value="1"/>
</dbReference>
<keyword evidence="3" id="KW-0479">Metal-binding</keyword>
<dbReference type="SUPFAM" id="SSF56219">
    <property type="entry name" value="DNase I-like"/>
    <property type="match status" value="1"/>
</dbReference>
<protein>
    <submittedName>
        <fullName evidence="7">Exodeoxyribonuclease III</fullName>
    </submittedName>
</protein>
<dbReference type="Gene3D" id="3.60.10.10">
    <property type="entry name" value="Endonuclease/exonuclease/phosphatase"/>
    <property type="match status" value="1"/>
</dbReference>
<reference evidence="7 8" key="1">
    <citation type="submission" date="2023-06" db="EMBL/GenBank/DDBJ databases">
        <title>Thiopseudomonas sp. CY1220 draft genome sequence.</title>
        <authorList>
            <person name="Zhao G."/>
            <person name="An M."/>
        </authorList>
    </citation>
    <scope>NUCLEOTIDE SEQUENCE [LARGE SCALE GENOMIC DNA]</scope>
    <source>
        <strain evidence="7 8">CY1220</strain>
    </source>
</reference>
<dbReference type="Pfam" id="PF03372">
    <property type="entry name" value="Exo_endo_phos"/>
    <property type="match status" value="1"/>
</dbReference>
<evidence type="ECO:0000256" key="5">
    <source>
        <dbReference type="ARBA" id="ARBA00022842"/>
    </source>
</evidence>
<dbReference type="EMBL" id="JAUCDY010000016">
    <property type="protein sequence ID" value="MDM7858764.1"/>
    <property type="molecule type" value="Genomic_DNA"/>
</dbReference>
<sequence length="259" mass="29675">MRIISINVNGIHAAANNGLFDWLANQNADVICLQDTRAANDEVEKLALQLDDFFCFSTSAEQPGQAGVAILTRTPPKAIITSLGLMSGDYQGRFIQADFDKISIASLLFPSGQPCTEALAEKARFLQELTPFLDKQRRKRRDYIYSSSTYIAHQKIDVKFWRDAQEKVGFLPEERAWMDEVICNMGYIDALREVNRESDQFSWWPTSDGAQALNLGWRFDYQLLTPGLKRTVRNARLFRNVRFSEHAPFQVDYEWTLSM</sequence>
<dbReference type="InterPro" id="IPR037493">
    <property type="entry name" value="ExoIII-like"/>
</dbReference>
<evidence type="ECO:0000256" key="4">
    <source>
        <dbReference type="ARBA" id="ARBA00022801"/>
    </source>
</evidence>
<dbReference type="CDD" id="cd10281">
    <property type="entry name" value="Nape_like_AP-endo"/>
    <property type="match status" value="1"/>
</dbReference>
<dbReference type="InterPro" id="IPR005135">
    <property type="entry name" value="Endo/exonuclease/phosphatase"/>
</dbReference>
<evidence type="ECO:0000313" key="8">
    <source>
        <dbReference type="Proteomes" id="UP001241056"/>
    </source>
</evidence>
<keyword evidence="5" id="KW-0460">Magnesium</keyword>
<dbReference type="RefSeq" id="WP_289411600.1">
    <property type="nucleotide sequence ID" value="NZ_JAUCDY010000016.1"/>
</dbReference>
<gene>
    <name evidence="7" type="ORF">QEZ41_10860</name>
</gene>
<evidence type="ECO:0000256" key="2">
    <source>
        <dbReference type="ARBA" id="ARBA00007092"/>
    </source>
</evidence>
<dbReference type="Proteomes" id="UP001241056">
    <property type="component" value="Unassembled WGS sequence"/>
</dbReference>
<comment type="cofactor">
    <cofactor evidence="1">
        <name>Mg(2+)</name>
        <dbReference type="ChEBI" id="CHEBI:18420"/>
    </cofactor>
</comment>
<organism evidence="7 8">
    <name type="scientific">Thiopseudomonas acetoxidans</name>
    <dbReference type="NCBI Taxonomy" id="3041622"/>
    <lineage>
        <taxon>Bacteria</taxon>
        <taxon>Pseudomonadati</taxon>
        <taxon>Pseudomonadota</taxon>
        <taxon>Gammaproteobacteria</taxon>
        <taxon>Pseudomonadales</taxon>
        <taxon>Pseudomonadaceae</taxon>
        <taxon>Thiopseudomonas</taxon>
    </lineage>
</organism>
<keyword evidence="8" id="KW-1185">Reference proteome</keyword>
<dbReference type="InterPro" id="IPR004808">
    <property type="entry name" value="AP_endonuc_1"/>
</dbReference>
<dbReference type="NCBIfam" id="TIGR00633">
    <property type="entry name" value="xth"/>
    <property type="match status" value="1"/>
</dbReference>
<proteinExistence type="inferred from homology"/>
<dbReference type="InterPro" id="IPR036691">
    <property type="entry name" value="Endo/exonu/phosph_ase_sf"/>
</dbReference>
<keyword evidence="4" id="KW-0378">Hydrolase</keyword>
<evidence type="ECO:0000256" key="1">
    <source>
        <dbReference type="ARBA" id="ARBA00001946"/>
    </source>
</evidence>
<evidence type="ECO:0000256" key="3">
    <source>
        <dbReference type="ARBA" id="ARBA00022723"/>
    </source>
</evidence>
<evidence type="ECO:0000259" key="6">
    <source>
        <dbReference type="Pfam" id="PF03372"/>
    </source>
</evidence>
<dbReference type="NCBIfam" id="TIGR00195">
    <property type="entry name" value="exoDNase_III"/>
    <property type="match status" value="1"/>
</dbReference>
<dbReference type="PANTHER" id="PTHR43250">
    <property type="entry name" value="EXODEOXYRIBONUCLEASE III"/>
    <property type="match status" value="1"/>
</dbReference>
<dbReference type="PANTHER" id="PTHR43250:SF2">
    <property type="entry name" value="EXODEOXYRIBONUCLEASE III"/>
    <property type="match status" value="1"/>
</dbReference>
<feature type="domain" description="Endonuclease/exonuclease/phosphatase" evidence="6">
    <location>
        <begin position="5"/>
        <end position="232"/>
    </location>
</feature>
<comment type="similarity">
    <text evidence="2">Belongs to the DNA repair enzymes AP/ExoA family.</text>
</comment>
<evidence type="ECO:0000313" key="7">
    <source>
        <dbReference type="EMBL" id="MDM7858764.1"/>
    </source>
</evidence>